<dbReference type="InterPro" id="IPR021017">
    <property type="entry name" value="Mediator_Med2_fun"/>
</dbReference>
<sequence length="229" mass="26323">MPENLQTRLHNSLDEILKSSGYIFEVIDQNRKQSNVITSPNNELIQKSITQSLNGEIQNFHAILDQTVSKLNDAEWCLGVMVEKKKKHDELKVKEEAARKKREEEAKKKEEEAKKAEEAKKKAEEAKKAEEEARKKAETPPQKFDNFDDFIGFDINNNTNDEDMLSNMDYEDLKLDDKVPATTDNNLDMNNILENDESILDGLNMTLLDNGDHVNEEFDVDSFLNQFGN</sequence>
<protein>
    <submittedName>
        <fullName evidence="2">Mediator complex subunit 2 family protein</fullName>
    </submittedName>
</protein>
<evidence type="ECO:0000256" key="1">
    <source>
        <dbReference type="SAM" id="MobiDB-lite"/>
    </source>
</evidence>
<reference evidence="2 3" key="1">
    <citation type="submission" date="2020-03" db="EMBL/GenBank/DDBJ databases">
        <title>FDA dAtabase for Regulatory Grade micrObial Sequences (FDA-ARGOS): Supporting development and validation of Infectious Disease Dx tests.</title>
        <authorList>
            <person name="Campos J."/>
            <person name="Goldberg B."/>
            <person name="Tallon L."/>
            <person name="Sadzewicz L."/>
            <person name="Vavikolanu K."/>
            <person name="Mehta A."/>
            <person name="Aluvathingal J."/>
            <person name="Nadendla S."/>
            <person name="Nandy P."/>
            <person name="Geyer C."/>
            <person name="Yan Y."/>
            <person name="Sichtig H."/>
        </authorList>
    </citation>
    <scope>NUCLEOTIDE SEQUENCE [LARGE SCALE GENOMIC DNA]</scope>
    <source>
        <strain evidence="2 3">FDAARGOS_656</strain>
    </source>
</reference>
<organism evidence="2 3">
    <name type="scientific">Candida albicans</name>
    <name type="common">Yeast</name>
    <dbReference type="NCBI Taxonomy" id="5476"/>
    <lineage>
        <taxon>Eukaryota</taxon>
        <taxon>Fungi</taxon>
        <taxon>Dikarya</taxon>
        <taxon>Ascomycota</taxon>
        <taxon>Saccharomycotina</taxon>
        <taxon>Pichiomycetes</taxon>
        <taxon>Debaryomycetaceae</taxon>
        <taxon>Candida/Lodderomyces clade</taxon>
        <taxon>Candida</taxon>
    </lineage>
</organism>
<evidence type="ECO:0000313" key="2">
    <source>
        <dbReference type="EMBL" id="KAF6063124.1"/>
    </source>
</evidence>
<dbReference type="AlphaFoldDB" id="A0A8H6F194"/>
<feature type="region of interest" description="Disordered" evidence="1">
    <location>
        <begin position="88"/>
        <end position="142"/>
    </location>
</feature>
<feature type="compositionally biased region" description="Basic and acidic residues" evidence="1">
    <location>
        <begin position="88"/>
        <end position="138"/>
    </location>
</feature>
<accession>A0A8H6F194</accession>
<gene>
    <name evidence="2" type="ORF">FOB64_006130</name>
</gene>
<proteinExistence type="predicted"/>
<name>A0A8H6F194_CANAX</name>
<dbReference type="Pfam" id="PF11214">
    <property type="entry name" value="Med2"/>
    <property type="match status" value="1"/>
</dbReference>
<evidence type="ECO:0000313" key="3">
    <source>
        <dbReference type="Proteomes" id="UP000536275"/>
    </source>
</evidence>
<dbReference type="Proteomes" id="UP000536275">
    <property type="component" value="Unassembled WGS sequence"/>
</dbReference>
<comment type="caution">
    <text evidence="2">The sequence shown here is derived from an EMBL/GenBank/DDBJ whole genome shotgun (WGS) entry which is preliminary data.</text>
</comment>
<dbReference type="EMBL" id="JABWAD010000061">
    <property type="protein sequence ID" value="KAF6063124.1"/>
    <property type="molecule type" value="Genomic_DNA"/>
</dbReference>